<organism evidence="2 3">
    <name type="scientific">Desulfofundulus australicus DSM 11792</name>
    <dbReference type="NCBI Taxonomy" id="1121425"/>
    <lineage>
        <taxon>Bacteria</taxon>
        <taxon>Bacillati</taxon>
        <taxon>Bacillota</taxon>
        <taxon>Clostridia</taxon>
        <taxon>Eubacteriales</taxon>
        <taxon>Peptococcaceae</taxon>
        <taxon>Desulfofundulus</taxon>
    </lineage>
</organism>
<dbReference type="EMBL" id="FQUW01000004">
    <property type="protein sequence ID" value="SHE32027.1"/>
    <property type="molecule type" value="Genomic_DNA"/>
</dbReference>
<evidence type="ECO:0000313" key="2">
    <source>
        <dbReference type="EMBL" id="SHE32027.1"/>
    </source>
</evidence>
<gene>
    <name evidence="2" type="ORF">SAMN02745218_00135</name>
</gene>
<evidence type="ECO:0000313" key="3">
    <source>
        <dbReference type="Proteomes" id="UP000184196"/>
    </source>
</evidence>
<accession>A0A1M4SJ62</accession>
<dbReference type="OrthoDB" id="9787886at2"/>
<proteinExistence type="predicted"/>
<protein>
    <recommendedName>
        <fullName evidence="1">DUF6922 domain-containing protein</fullName>
    </recommendedName>
</protein>
<dbReference type="RefSeq" id="WP_073162421.1">
    <property type="nucleotide sequence ID" value="NZ_FQUW01000004.1"/>
</dbReference>
<dbReference type="InterPro" id="IPR053830">
    <property type="entry name" value="DUF6922"/>
</dbReference>
<sequence>MSLPGFLKQFFWDVAFADLDARADYYFIIERLLELGNDRAICWVLEQYTDAELLEVIKTSPRLSAKTGSFWRCYYHLREDELRCLRPPSHRGDKRHWNY</sequence>
<reference evidence="3" key="1">
    <citation type="submission" date="2016-11" db="EMBL/GenBank/DDBJ databases">
        <authorList>
            <person name="Varghese N."/>
            <person name="Submissions S."/>
        </authorList>
    </citation>
    <scope>NUCLEOTIDE SEQUENCE [LARGE SCALE GENOMIC DNA]</scope>
    <source>
        <strain evidence="3">DSM 11792</strain>
    </source>
</reference>
<dbReference type="Proteomes" id="UP000184196">
    <property type="component" value="Unassembled WGS sequence"/>
</dbReference>
<keyword evidence="3" id="KW-1185">Reference proteome</keyword>
<name>A0A1M4SJ62_9FIRM</name>
<feature type="domain" description="DUF6922" evidence="1">
    <location>
        <begin position="6"/>
        <end position="57"/>
    </location>
</feature>
<evidence type="ECO:0000259" key="1">
    <source>
        <dbReference type="Pfam" id="PF21956"/>
    </source>
</evidence>
<dbReference type="Pfam" id="PF21956">
    <property type="entry name" value="DUF6922"/>
    <property type="match status" value="1"/>
</dbReference>
<dbReference type="AlphaFoldDB" id="A0A1M4SJ62"/>